<protein>
    <submittedName>
        <fullName evidence="2">FZ domain-containing protein</fullName>
    </submittedName>
</protein>
<organism evidence="2">
    <name type="scientific">Mesocestoides corti</name>
    <name type="common">Flatworm</name>
    <dbReference type="NCBI Taxonomy" id="53468"/>
    <lineage>
        <taxon>Eukaryota</taxon>
        <taxon>Metazoa</taxon>
        <taxon>Spiralia</taxon>
        <taxon>Lophotrochozoa</taxon>
        <taxon>Platyhelminthes</taxon>
        <taxon>Cestoda</taxon>
        <taxon>Eucestoda</taxon>
        <taxon>Cyclophyllidea</taxon>
        <taxon>Mesocestoididae</taxon>
        <taxon>Mesocestoides</taxon>
    </lineage>
</organism>
<evidence type="ECO:0000313" key="2">
    <source>
        <dbReference type="WBParaSite" id="MCU_013556-RA"/>
    </source>
</evidence>
<sequence length="123" mass="14018">MLDSEEEQEQLAFTSNAEAELVEQNEEEVNEETVQEQQFSRHSSSNLTTDYTSRITETQTYRTLLYYTMLALSGQALLSLPICVAQTDLADSNPESFPDYVYPALTQAEICPEEIIRLLFQLP</sequence>
<proteinExistence type="predicted"/>
<evidence type="ECO:0000256" key="1">
    <source>
        <dbReference type="SAM" id="MobiDB-lite"/>
    </source>
</evidence>
<feature type="compositionally biased region" description="Polar residues" evidence="1">
    <location>
        <begin position="40"/>
        <end position="53"/>
    </location>
</feature>
<feature type="compositionally biased region" description="Acidic residues" evidence="1">
    <location>
        <begin position="20"/>
        <end position="34"/>
    </location>
</feature>
<reference evidence="2" key="1">
    <citation type="submission" date="2019-11" db="UniProtKB">
        <authorList>
            <consortium name="WormBaseParasite"/>
        </authorList>
    </citation>
    <scope>IDENTIFICATION</scope>
</reference>
<accession>A0A5K3G0H5</accession>
<dbReference type="WBParaSite" id="MCU_013556-RA">
    <property type="protein sequence ID" value="MCU_013556-RA"/>
    <property type="gene ID" value="MCU_013556"/>
</dbReference>
<feature type="region of interest" description="Disordered" evidence="1">
    <location>
        <begin position="1"/>
        <end position="53"/>
    </location>
</feature>
<name>A0A5K3G0H5_MESCO</name>
<dbReference type="AlphaFoldDB" id="A0A5K3G0H5"/>